<dbReference type="EMBL" id="JAQIZT010000017">
    <property type="protein sequence ID" value="KAJ6959097.1"/>
    <property type="molecule type" value="Genomic_DNA"/>
</dbReference>
<dbReference type="AlphaFoldDB" id="A0AAD6PTL3"/>
<comment type="caution">
    <text evidence="3">The sequence shown here is derived from an EMBL/GenBank/DDBJ whole genome shotgun (WGS) entry which is preliminary data.</text>
</comment>
<evidence type="ECO:0000313" key="3">
    <source>
        <dbReference type="EMBL" id="KAJ6959097.1"/>
    </source>
</evidence>
<accession>A0AAD6PTL3</accession>
<dbReference type="GO" id="GO:0003700">
    <property type="term" value="F:DNA-binding transcription factor activity"/>
    <property type="evidence" value="ECO:0007669"/>
    <property type="project" value="InterPro"/>
</dbReference>
<dbReference type="Proteomes" id="UP001164929">
    <property type="component" value="Chromosome 17"/>
</dbReference>
<proteinExistence type="predicted"/>
<keyword evidence="4" id="KW-1185">Reference proteome</keyword>
<keyword evidence="1" id="KW-1133">Transmembrane helix</keyword>
<dbReference type="InterPro" id="IPR055081">
    <property type="entry name" value="NLP1-9_GAF"/>
</dbReference>
<feature type="transmembrane region" description="Helical" evidence="1">
    <location>
        <begin position="119"/>
        <end position="139"/>
    </location>
</feature>
<organism evidence="3 4">
    <name type="scientific">Populus alba x Populus x berolinensis</name>
    <dbReference type="NCBI Taxonomy" id="444605"/>
    <lineage>
        <taxon>Eukaryota</taxon>
        <taxon>Viridiplantae</taxon>
        <taxon>Streptophyta</taxon>
        <taxon>Embryophyta</taxon>
        <taxon>Tracheophyta</taxon>
        <taxon>Spermatophyta</taxon>
        <taxon>Magnoliopsida</taxon>
        <taxon>eudicotyledons</taxon>
        <taxon>Gunneridae</taxon>
        <taxon>Pentapetalae</taxon>
        <taxon>rosids</taxon>
        <taxon>fabids</taxon>
        <taxon>Malpighiales</taxon>
        <taxon>Salicaceae</taxon>
        <taxon>Saliceae</taxon>
        <taxon>Populus</taxon>
    </lineage>
</organism>
<dbReference type="PANTHER" id="PTHR32002">
    <property type="entry name" value="PROTEIN NLP8"/>
    <property type="match status" value="1"/>
</dbReference>
<feature type="domain" description="NLP1-9 GAF" evidence="2">
    <location>
        <begin position="274"/>
        <end position="428"/>
    </location>
</feature>
<evidence type="ECO:0000256" key="1">
    <source>
        <dbReference type="SAM" id="Phobius"/>
    </source>
</evidence>
<keyword evidence="1" id="KW-0472">Membrane</keyword>
<reference evidence="3" key="1">
    <citation type="journal article" date="2023" name="Mol. Ecol. Resour.">
        <title>Chromosome-level genome assembly of a triploid poplar Populus alba 'Berolinensis'.</title>
        <authorList>
            <person name="Chen S."/>
            <person name="Yu Y."/>
            <person name="Wang X."/>
            <person name="Wang S."/>
            <person name="Zhang T."/>
            <person name="Zhou Y."/>
            <person name="He R."/>
            <person name="Meng N."/>
            <person name="Wang Y."/>
            <person name="Liu W."/>
            <person name="Liu Z."/>
            <person name="Liu J."/>
            <person name="Guo Q."/>
            <person name="Huang H."/>
            <person name="Sederoff R.R."/>
            <person name="Wang G."/>
            <person name="Qu G."/>
            <person name="Chen S."/>
        </authorList>
    </citation>
    <scope>NUCLEOTIDE SEQUENCE</scope>
    <source>
        <strain evidence="3">SC-2020</strain>
    </source>
</reference>
<dbReference type="InterPro" id="IPR045012">
    <property type="entry name" value="NLP"/>
</dbReference>
<sequence length="434" mass="49055">MENGARVIKGFILSIQEFVSRFWHGAQQLESQQLPPPTMNEEEELVNKFHAKQEMEWQKTLISICFTSGPQIALHFHQITDSKLDSLHLLSILVAIIFSCLFVSHFINPTKFPRTSKVLGKVAVFMAATVFFITISIPFPPGVKCFASCKVESKGKDGKSVIVARRFFGKSSFSRPDIFFGAWNCGFPEWTSNVCYYRPNEYSHLSDAMISCGVGGIIAFPVLESDQPKYCCAVLELVTMEEKQDFDLETEKVSQALQAVDLRINLLPRLRPECFSRDQRAELTEIANVTRAVCLTHGFPLALTWIPCDYTWGAVDDISKSHCRLCNSGFLRTCELSIERTASYSDEEMQGFVNACEQLFLNTGQGAAGQSHRTYLPSFEPDVKEKHVNEYPRTHQVRKYNLNAAVAIVLRSTGAGFSYILEFFLPHDRYFRAA</sequence>
<gene>
    <name evidence="3" type="ORF">NC653_037404</name>
</gene>
<keyword evidence="1" id="KW-0812">Transmembrane</keyword>
<dbReference type="Pfam" id="PF22922">
    <property type="entry name" value="GAF_NLP"/>
    <property type="match status" value="1"/>
</dbReference>
<dbReference type="PANTHER" id="PTHR32002:SF41">
    <property type="entry name" value="PROTEIN NLP8"/>
    <property type="match status" value="1"/>
</dbReference>
<name>A0AAD6PTL3_9ROSI</name>
<protein>
    <recommendedName>
        <fullName evidence="2">NLP1-9 GAF domain-containing protein</fullName>
    </recommendedName>
</protein>
<evidence type="ECO:0000313" key="4">
    <source>
        <dbReference type="Proteomes" id="UP001164929"/>
    </source>
</evidence>
<feature type="transmembrane region" description="Helical" evidence="1">
    <location>
        <begin position="87"/>
        <end position="107"/>
    </location>
</feature>
<evidence type="ECO:0000259" key="2">
    <source>
        <dbReference type="Pfam" id="PF22922"/>
    </source>
</evidence>